<organism evidence="1 2">
    <name type="scientific">Actinomyces ruminicola</name>
    <dbReference type="NCBI Taxonomy" id="332524"/>
    <lineage>
        <taxon>Bacteria</taxon>
        <taxon>Bacillati</taxon>
        <taxon>Actinomycetota</taxon>
        <taxon>Actinomycetes</taxon>
        <taxon>Actinomycetales</taxon>
        <taxon>Actinomycetaceae</taxon>
        <taxon>Actinomyces</taxon>
    </lineage>
</organism>
<accession>A0A1H0B6A4</accession>
<dbReference type="RefSeq" id="WP_092534216.1">
    <property type="nucleotide sequence ID" value="NZ_FNIM01000003.1"/>
</dbReference>
<reference evidence="2" key="1">
    <citation type="submission" date="2016-10" db="EMBL/GenBank/DDBJ databases">
        <authorList>
            <person name="Varghese N."/>
            <person name="Submissions S."/>
        </authorList>
    </citation>
    <scope>NUCLEOTIDE SEQUENCE [LARGE SCALE GENOMIC DNA]</scope>
    <source>
        <strain evidence="2">DSM 27982</strain>
    </source>
</reference>
<name>A0A1H0B6A4_9ACTO</name>
<keyword evidence="2" id="KW-1185">Reference proteome</keyword>
<dbReference type="EMBL" id="FNIM01000003">
    <property type="protein sequence ID" value="SDN41258.1"/>
    <property type="molecule type" value="Genomic_DNA"/>
</dbReference>
<evidence type="ECO:0000313" key="1">
    <source>
        <dbReference type="EMBL" id="SDN41258.1"/>
    </source>
</evidence>
<dbReference type="AlphaFoldDB" id="A0A1H0B6A4"/>
<evidence type="ECO:0008006" key="3">
    <source>
        <dbReference type="Google" id="ProtNLM"/>
    </source>
</evidence>
<dbReference type="Proteomes" id="UP000198541">
    <property type="component" value="Unassembled WGS sequence"/>
</dbReference>
<dbReference type="STRING" id="332524.SAMN04487766_105128"/>
<protein>
    <recommendedName>
        <fullName evidence="3">DUF2218 domain-containing protein</fullName>
    </recommendedName>
</protein>
<sequence length="152" mass="16736">MSAGFAFTDVAPVFDHRSVARVDTDRPAYYGRRLVNHMTHKLEATWDEAASTGRLVFNREGPVVGVADLTCEDRALVLTLSASAQELPRLEDVAGRHLARFGYEDGLVVSWTRDDGSAGTAQGPLTKEDLERMRREYEARAAREGTGPSNLN</sequence>
<dbReference type="Pfam" id="PF09981">
    <property type="entry name" value="DUF2218"/>
    <property type="match status" value="1"/>
</dbReference>
<evidence type="ECO:0000313" key="2">
    <source>
        <dbReference type="Proteomes" id="UP000198541"/>
    </source>
</evidence>
<gene>
    <name evidence="1" type="ORF">SAMN05216355_103108</name>
</gene>
<proteinExistence type="predicted"/>
<dbReference type="Gene3D" id="3.30.310.50">
    <property type="entry name" value="Alpha-D-phosphohexomutase, C-terminal domain"/>
    <property type="match status" value="1"/>
</dbReference>
<dbReference type="InterPro" id="IPR014543">
    <property type="entry name" value="UCP028291"/>
</dbReference>